<dbReference type="PANTHER" id="PTHR14289:SF16">
    <property type="entry name" value="POLYMERASE DELTA-INTERACTING PROTEIN 2"/>
    <property type="match status" value="1"/>
</dbReference>
<evidence type="ECO:0000259" key="3">
    <source>
        <dbReference type="PROSITE" id="PS51087"/>
    </source>
</evidence>
<dbReference type="PROSITE" id="PS51087">
    <property type="entry name" value="APAG"/>
    <property type="match status" value="1"/>
</dbReference>
<dbReference type="PANTHER" id="PTHR14289">
    <property type="entry name" value="F-BOX ONLY PROTEIN 3"/>
    <property type="match status" value="1"/>
</dbReference>
<evidence type="ECO:0000313" key="5">
    <source>
        <dbReference type="Proteomes" id="UP000481517"/>
    </source>
</evidence>
<gene>
    <name evidence="2 4" type="primary">apaG</name>
    <name evidence="4" type="ORF">PSI9734_02022</name>
</gene>
<accession>A0A6S6WSD2</accession>
<evidence type="ECO:0000313" key="4">
    <source>
        <dbReference type="EMBL" id="CAB0151647.1"/>
    </source>
</evidence>
<dbReference type="EMBL" id="CADCXY010000005">
    <property type="protein sequence ID" value="CAB0151647.1"/>
    <property type="molecule type" value="Genomic_DNA"/>
</dbReference>
<dbReference type="Gene3D" id="2.60.40.1470">
    <property type="entry name" value="ApaG domain"/>
    <property type="match status" value="1"/>
</dbReference>
<dbReference type="Proteomes" id="UP000481517">
    <property type="component" value="Unassembled WGS sequence"/>
</dbReference>
<keyword evidence="5" id="KW-1185">Reference proteome</keyword>
<dbReference type="InterPro" id="IPR023065">
    <property type="entry name" value="Uncharacterised_ApaG"/>
</dbReference>
<reference evidence="4 5" key="1">
    <citation type="submission" date="2020-02" db="EMBL/GenBank/DDBJ databases">
        <authorList>
            <person name="Rodrigo-Torres L."/>
            <person name="Arahal R. D."/>
            <person name="Lucena T."/>
        </authorList>
    </citation>
    <scope>NUCLEOTIDE SEQUENCE [LARGE SCALE GENOMIC DNA]</scope>
    <source>
        <strain evidence="4 5">CECT 9734</strain>
    </source>
</reference>
<dbReference type="AlphaFoldDB" id="A0A6S6WSD2"/>
<sequence length="128" mass="14080">MTKTVSPNLISIEVKTHYLEAQSEPDNDQYVFAYTITVTNTSEQPVQLLTRAWRITDANHKITRVAGDGVVGEQPHIASGESFSYTSGTVLATPIGTMQGHYGMVTTEGEKFEVEIPSFRLAVPNILH</sequence>
<name>A0A6S6WSD2_9GAMM</name>
<dbReference type="HAMAP" id="MF_00791">
    <property type="entry name" value="ApaG"/>
    <property type="match status" value="1"/>
</dbReference>
<feature type="domain" description="ApaG" evidence="3">
    <location>
        <begin position="4"/>
        <end position="128"/>
    </location>
</feature>
<dbReference type="InterPro" id="IPR036767">
    <property type="entry name" value="ApaG_sf"/>
</dbReference>
<dbReference type="GO" id="GO:0070987">
    <property type="term" value="P:error-free translesion synthesis"/>
    <property type="evidence" value="ECO:0007669"/>
    <property type="project" value="TreeGrafter"/>
</dbReference>
<protein>
    <recommendedName>
        <fullName evidence="1 2">Protein ApaG</fullName>
    </recommendedName>
</protein>
<dbReference type="SUPFAM" id="SSF110069">
    <property type="entry name" value="ApaG-like"/>
    <property type="match status" value="1"/>
</dbReference>
<dbReference type="InterPro" id="IPR007474">
    <property type="entry name" value="ApaG_domain"/>
</dbReference>
<evidence type="ECO:0000256" key="2">
    <source>
        <dbReference type="HAMAP-Rule" id="MF_00791"/>
    </source>
</evidence>
<proteinExistence type="inferred from homology"/>
<organism evidence="4 5">
    <name type="scientific">Pseudidiomarina piscicola</name>
    <dbReference type="NCBI Taxonomy" id="2614830"/>
    <lineage>
        <taxon>Bacteria</taxon>
        <taxon>Pseudomonadati</taxon>
        <taxon>Pseudomonadota</taxon>
        <taxon>Gammaproteobacteria</taxon>
        <taxon>Alteromonadales</taxon>
        <taxon>Idiomarinaceae</taxon>
        <taxon>Pseudidiomarina</taxon>
    </lineage>
</organism>
<evidence type="ECO:0000256" key="1">
    <source>
        <dbReference type="ARBA" id="ARBA00017693"/>
    </source>
</evidence>
<dbReference type="RefSeq" id="WP_173921017.1">
    <property type="nucleotide sequence ID" value="NZ_CADCXY010000005.1"/>
</dbReference>
<dbReference type="NCBIfam" id="NF003967">
    <property type="entry name" value="PRK05461.1"/>
    <property type="match status" value="1"/>
</dbReference>
<dbReference type="Pfam" id="PF04379">
    <property type="entry name" value="DUF525"/>
    <property type="match status" value="1"/>
</dbReference>